<sequence>MVVLDRPLSNLDARLRGRIRTEIRNLPQRLGFTAVYVTHDQKKALVVSDRIVVMRESRVRAGGCTAQPL</sequence>
<evidence type="ECO:0000313" key="2">
    <source>
        <dbReference type="Proteomes" id="UP000048908"/>
    </source>
</evidence>
<dbReference type="AlphaFoldDB" id="A0A0M6XMA8"/>
<dbReference type="EMBL" id="CXPG01000011">
    <property type="protein sequence ID" value="CTQ31697.1"/>
    <property type="molecule type" value="Genomic_DNA"/>
</dbReference>
<reference evidence="1 2" key="1">
    <citation type="submission" date="2015-07" db="EMBL/GenBank/DDBJ databases">
        <authorList>
            <person name="Noorani M."/>
        </authorList>
    </citation>
    <scope>NUCLEOTIDE SEQUENCE [LARGE SCALE GENOMIC DNA]</scope>
    <source>
        <strain evidence="1 2">CECT 5088</strain>
    </source>
</reference>
<dbReference type="PANTHER" id="PTHR43875">
    <property type="entry name" value="MALTODEXTRIN IMPORT ATP-BINDING PROTEIN MSMX"/>
    <property type="match status" value="1"/>
</dbReference>
<dbReference type="EC" id="3.6.3.31" evidence="1"/>
<organism evidence="1 2">
    <name type="scientific">Jannaschia rubra</name>
    <dbReference type="NCBI Taxonomy" id="282197"/>
    <lineage>
        <taxon>Bacteria</taxon>
        <taxon>Pseudomonadati</taxon>
        <taxon>Pseudomonadota</taxon>
        <taxon>Alphaproteobacteria</taxon>
        <taxon>Rhodobacterales</taxon>
        <taxon>Roseobacteraceae</taxon>
        <taxon>Jannaschia</taxon>
    </lineage>
</organism>
<dbReference type="STRING" id="282197.SAMN04488517_106168"/>
<dbReference type="GO" id="GO:0016887">
    <property type="term" value="F:ATP hydrolysis activity"/>
    <property type="evidence" value="ECO:0007669"/>
    <property type="project" value="InterPro"/>
</dbReference>
<keyword evidence="1" id="KW-0547">Nucleotide-binding</keyword>
<keyword evidence="1" id="KW-0067">ATP-binding</keyword>
<keyword evidence="1" id="KW-0378">Hydrolase</keyword>
<dbReference type="PANTHER" id="PTHR43875:SF1">
    <property type="entry name" value="OSMOPROTECTIVE COMPOUNDS UPTAKE ATP-BINDING PROTEIN GGTA"/>
    <property type="match status" value="1"/>
</dbReference>
<proteinExistence type="predicted"/>
<dbReference type="Proteomes" id="UP000048908">
    <property type="component" value="Unassembled WGS sequence"/>
</dbReference>
<dbReference type="InterPro" id="IPR027417">
    <property type="entry name" value="P-loop_NTPase"/>
</dbReference>
<keyword evidence="2" id="KW-1185">Reference proteome</keyword>
<evidence type="ECO:0000313" key="1">
    <source>
        <dbReference type="EMBL" id="CTQ31697.1"/>
    </source>
</evidence>
<dbReference type="Gene3D" id="3.40.50.300">
    <property type="entry name" value="P-loop containing nucleotide triphosphate hydrolases"/>
    <property type="match status" value="1"/>
</dbReference>
<name>A0A0M6XMA8_9RHOB</name>
<dbReference type="RefSeq" id="WP_244888943.1">
    <property type="nucleotide sequence ID" value="NZ_FOOS01000006.1"/>
</dbReference>
<gene>
    <name evidence="1" type="primary">potA_2</name>
    <name evidence="1" type="ORF">JAN5088_00456</name>
</gene>
<protein>
    <submittedName>
        <fullName evidence="1">Spermidine/putrescine import ATP-binding protein PotA</fullName>
        <ecNumber evidence="1">3.6.3.31</ecNumber>
    </submittedName>
</protein>
<dbReference type="InterPro" id="IPR047641">
    <property type="entry name" value="ABC_transpr_MalK/UgpC-like"/>
</dbReference>
<accession>A0A0M6XMA8</accession>
<dbReference type="GO" id="GO:0055052">
    <property type="term" value="C:ATP-binding cassette (ABC) transporter complex, substrate-binding subunit-containing"/>
    <property type="evidence" value="ECO:0007669"/>
    <property type="project" value="TreeGrafter"/>
</dbReference>
<dbReference type="GO" id="GO:0005524">
    <property type="term" value="F:ATP binding"/>
    <property type="evidence" value="ECO:0007669"/>
    <property type="project" value="UniProtKB-KW"/>
</dbReference>
<dbReference type="SUPFAM" id="SSF52540">
    <property type="entry name" value="P-loop containing nucleoside triphosphate hydrolases"/>
    <property type="match status" value="1"/>
</dbReference>